<dbReference type="Proteomes" id="UP001521222">
    <property type="component" value="Unassembled WGS sequence"/>
</dbReference>
<dbReference type="InterPro" id="IPR032710">
    <property type="entry name" value="NTF2-like_dom_sf"/>
</dbReference>
<dbReference type="PANTHER" id="PTHR38436">
    <property type="entry name" value="POLYKETIDE CYCLASE SNOAL-LIKE DOMAIN"/>
    <property type="match status" value="1"/>
</dbReference>
<evidence type="ECO:0008006" key="3">
    <source>
        <dbReference type="Google" id="ProtNLM"/>
    </source>
</evidence>
<comment type="caution">
    <text evidence="1">The sequence shown here is derived from an EMBL/GenBank/DDBJ whole genome shotgun (WGS) entry which is preliminary data.</text>
</comment>
<organism evidence="1 2">
    <name type="scientific">Nothophoma quercina</name>
    <dbReference type="NCBI Taxonomy" id="749835"/>
    <lineage>
        <taxon>Eukaryota</taxon>
        <taxon>Fungi</taxon>
        <taxon>Dikarya</taxon>
        <taxon>Ascomycota</taxon>
        <taxon>Pezizomycotina</taxon>
        <taxon>Dothideomycetes</taxon>
        <taxon>Pleosporomycetidae</taxon>
        <taxon>Pleosporales</taxon>
        <taxon>Pleosporineae</taxon>
        <taxon>Didymellaceae</taxon>
        <taxon>Nothophoma</taxon>
    </lineage>
</organism>
<dbReference type="InterPro" id="IPR009959">
    <property type="entry name" value="Cyclase_SnoaL-like"/>
</dbReference>
<accession>A0ABR3R9R8</accession>
<protein>
    <recommendedName>
        <fullName evidence="3">Carboxymethylenebutenolidase</fullName>
    </recommendedName>
</protein>
<reference evidence="1 2" key="1">
    <citation type="submission" date="2024-02" db="EMBL/GenBank/DDBJ databases">
        <title>De novo assembly and annotation of 12 fungi associated with fruit tree decline syndrome in Ontario, Canada.</title>
        <authorList>
            <person name="Sulman M."/>
            <person name="Ellouze W."/>
            <person name="Ilyukhin E."/>
        </authorList>
    </citation>
    <scope>NUCLEOTIDE SEQUENCE [LARGE SCALE GENOMIC DNA]</scope>
    <source>
        <strain evidence="1 2">M97-236</strain>
    </source>
</reference>
<keyword evidence="2" id="KW-1185">Reference proteome</keyword>
<dbReference type="SUPFAM" id="SSF54427">
    <property type="entry name" value="NTF2-like"/>
    <property type="match status" value="1"/>
</dbReference>
<name>A0ABR3R9R8_9PLEO</name>
<dbReference type="Gene3D" id="3.10.450.50">
    <property type="match status" value="1"/>
</dbReference>
<sequence length="173" mass="19706">MSTMVQEPYVNHVPTLTGGVGRGPLTDFYRHNFIFNNSADTALELVSRSIAIDRIIDEFIFSFTHDRELDWLIPGIPPTNLKVEVPFSAVVNIRGDRLYHEHISWDQGSVLRQLGLLPEYLPFPHPLPDGRTPAPGKSFEYRVPVAGTDTANKMRDRNLVQSNQMFDFNIREV</sequence>
<dbReference type="EMBL" id="JAKIXB020000016">
    <property type="protein sequence ID" value="KAL1601171.1"/>
    <property type="molecule type" value="Genomic_DNA"/>
</dbReference>
<proteinExistence type="predicted"/>
<evidence type="ECO:0000313" key="2">
    <source>
        <dbReference type="Proteomes" id="UP001521222"/>
    </source>
</evidence>
<dbReference type="PANTHER" id="PTHR38436:SF3">
    <property type="entry name" value="CARBOXYMETHYLENEBUTENOLIDASE-RELATED"/>
    <property type="match status" value="1"/>
</dbReference>
<gene>
    <name evidence="1" type="ORF">SLS59_005323</name>
</gene>
<evidence type="ECO:0000313" key="1">
    <source>
        <dbReference type="EMBL" id="KAL1601171.1"/>
    </source>
</evidence>